<protein>
    <submittedName>
        <fullName evidence="2">Monoglyceride lipase</fullName>
    </submittedName>
</protein>
<dbReference type="InterPro" id="IPR051044">
    <property type="entry name" value="MAG_DAG_Lipase"/>
</dbReference>
<dbReference type="PANTHER" id="PTHR11614">
    <property type="entry name" value="PHOSPHOLIPASE-RELATED"/>
    <property type="match status" value="1"/>
</dbReference>
<dbReference type="InterPro" id="IPR022742">
    <property type="entry name" value="Hydrolase_4"/>
</dbReference>
<comment type="caution">
    <text evidence="2">The sequence shown here is derived from an EMBL/GenBank/DDBJ whole genome shotgun (WGS) entry which is preliminary data.</text>
</comment>
<organism evidence="2 3">
    <name type="scientific">Larimichthys crocea</name>
    <name type="common">Large yellow croaker</name>
    <name type="synonym">Pseudosciaena crocea</name>
    <dbReference type="NCBI Taxonomy" id="215358"/>
    <lineage>
        <taxon>Eukaryota</taxon>
        <taxon>Metazoa</taxon>
        <taxon>Chordata</taxon>
        <taxon>Craniata</taxon>
        <taxon>Vertebrata</taxon>
        <taxon>Euteleostomi</taxon>
        <taxon>Actinopterygii</taxon>
        <taxon>Neopterygii</taxon>
        <taxon>Teleostei</taxon>
        <taxon>Neoteleostei</taxon>
        <taxon>Acanthomorphata</taxon>
        <taxon>Eupercaria</taxon>
        <taxon>Sciaenidae</taxon>
        <taxon>Larimichthys</taxon>
    </lineage>
</organism>
<keyword evidence="3" id="KW-1185">Reference proteome</keyword>
<dbReference type="Proteomes" id="UP000424527">
    <property type="component" value="Unassembled WGS sequence"/>
</dbReference>
<evidence type="ECO:0000313" key="3">
    <source>
        <dbReference type="Proteomes" id="UP000424527"/>
    </source>
</evidence>
<gene>
    <name evidence="2" type="ORF">D5F01_LYC08319</name>
</gene>
<dbReference type="InterPro" id="IPR000073">
    <property type="entry name" value="AB_hydrolase_1"/>
</dbReference>
<dbReference type="PRINTS" id="PR00111">
    <property type="entry name" value="ABHYDROLASE"/>
</dbReference>
<dbReference type="PROSITE" id="PS51257">
    <property type="entry name" value="PROKAR_LIPOPROTEIN"/>
    <property type="match status" value="1"/>
</dbReference>
<name>A0A6G0IPS2_LARCR</name>
<evidence type="ECO:0000313" key="2">
    <source>
        <dbReference type="EMBL" id="KAE8293216.1"/>
    </source>
</evidence>
<evidence type="ECO:0000259" key="1">
    <source>
        <dbReference type="Pfam" id="PF12146"/>
    </source>
</evidence>
<dbReference type="AlphaFoldDB" id="A0A6G0IPS2"/>
<feature type="domain" description="Serine aminopeptidase S33" evidence="1">
    <location>
        <begin position="2"/>
        <end position="169"/>
    </location>
</feature>
<dbReference type="SUPFAM" id="SSF53474">
    <property type="entry name" value="alpha/beta-Hydrolases"/>
    <property type="match status" value="1"/>
</dbReference>
<accession>A0A6G0IPS2</accession>
<dbReference type="Gene3D" id="3.40.50.1820">
    <property type="entry name" value="alpha/beta hydrolase"/>
    <property type="match status" value="1"/>
</dbReference>
<sequence>MKSRHPDLPVFIVGHSMGGAISILTACERPSDFAGVVLIAPMVQMNPDSATPFKVFLAKVLNHMLPSLTLGSIESKWVSRDKKQVEAYDTDELNFHGGMRVSFGMQLMGAAARIEREIPSINWPFLLLHGDADKLCDIRGSRMMHENAQSSDKKITIYEGGYHALHHDLPEVAESVLTEVTSWITERLPATKSPQPQGS</sequence>
<dbReference type="Pfam" id="PF12146">
    <property type="entry name" value="Hydrolase_4"/>
    <property type="match status" value="1"/>
</dbReference>
<dbReference type="InterPro" id="IPR029058">
    <property type="entry name" value="AB_hydrolase_fold"/>
</dbReference>
<proteinExistence type="predicted"/>
<reference evidence="2 3" key="1">
    <citation type="submission" date="2019-07" db="EMBL/GenBank/DDBJ databases">
        <title>Chromosome genome assembly for large yellow croaker.</title>
        <authorList>
            <person name="Xiao S."/>
        </authorList>
    </citation>
    <scope>NUCLEOTIDE SEQUENCE [LARGE SCALE GENOMIC DNA]</scope>
    <source>
        <strain evidence="2">JMULYC20181020</strain>
        <tissue evidence="2">Muscle</tissue>
    </source>
</reference>
<dbReference type="EMBL" id="REGW02000008">
    <property type="protein sequence ID" value="KAE8293216.1"/>
    <property type="molecule type" value="Genomic_DNA"/>
</dbReference>